<dbReference type="EMBL" id="JABVXQ010000007">
    <property type="protein sequence ID" value="KAF6099797.1"/>
    <property type="molecule type" value="Genomic_DNA"/>
</dbReference>
<evidence type="ECO:0000313" key="2">
    <source>
        <dbReference type="EMBL" id="KAF6099797.1"/>
    </source>
</evidence>
<dbReference type="GO" id="GO:0003676">
    <property type="term" value="F:nucleic acid binding"/>
    <property type="evidence" value="ECO:0007669"/>
    <property type="project" value="InterPro"/>
</dbReference>
<gene>
    <name evidence="2" type="ORF">HJG60_011529</name>
</gene>
<comment type="caution">
    <text evidence="2">The sequence shown here is derived from an EMBL/GenBank/DDBJ whole genome shotgun (WGS) entry which is preliminary data.</text>
</comment>
<protein>
    <recommendedName>
        <fullName evidence="1">Integrase catalytic domain-containing protein</fullName>
    </recommendedName>
</protein>
<dbReference type="InterPro" id="IPR001584">
    <property type="entry name" value="Integrase_cat-core"/>
</dbReference>
<dbReference type="PROSITE" id="PS50994">
    <property type="entry name" value="INTEGRASE"/>
    <property type="match status" value="1"/>
</dbReference>
<organism evidence="2 3">
    <name type="scientific">Phyllostomus discolor</name>
    <name type="common">pale spear-nosed bat</name>
    <dbReference type="NCBI Taxonomy" id="89673"/>
    <lineage>
        <taxon>Eukaryota</taxon>
        <taxon>Metazoa</taxon>
        <taxon>Chordata</taxon>
        <taxon>Craniata</taxon>
        <taxon>Vertebrata</taxon>
        <taxon>Euteleostomi</taxon>
        <taxon>Mammalia</taxon>
        <taxon>Eutheria</taxon>
        <taxon>Laurasiatheria</taxon>
        <taxon>Chiroptera</taxon>
        <taxon>Yangochiroptera</taxon>
        <taxon>Phyllostomidae</taxon>
        <taxon>Phyllostominae</taxon>
        <taxon>Phyllostomus</taxon>
    </lineage>
</organism>
<dbReference type="InterPro" id="IPR036397">
    <property type="entry name" value="RNaseH_sf"/>
</dbReference>
<dbReference type="Gene3D" id="3.30.420.10">
    <property type="entry name" value="Ribonuclease H-like superfamily/Ribonuclease H"/>
    <property type="match status" value="1"/>
</dbReference>
<proteinExistence type="predicted"/>
<evidence type="ECO:0000259" key="1">
    <source>
        <dbReference type="PROSITE" id="PS50994"/>
    </source>
</evidence>
<dbReference type="InterPro" id="IPR012337">
    <property type="entry name" value="RNaseH-like_sf"/>
</dbReference>
<sequence length="129" mass="14410">MKHLHEATHYVRDLLTMYIKLWLTNLGLSKAIRKVIARCVVCQKNTPRQIPAIPRTMPTSRLANKLYPDAKGQKVEIFVSLVATFSGWVDVYPTKTEKSSEVVKALLKEIVPCSGLPCSIQSDNGPAFV</sequence>
<dbReference type="AlphaFoldDB" id="A0A833ZVZ1"/>
<name>A0A833ZVZ1_9CHIR</name>
<dbReference type="SUPFAM" id="SSF53098">
    <property type="entry name" value="Ribonuclease H-like"/>
    <property type="match status" value="1"/>
</dbReference>
<dbReference type="Proteomes" id="UP000664940">
    <property type="component" value="Unassembled WGS sequence"/>
</dbReference>
<dbReference type="GO" id="GO:0015074">
    <property type="term" value="P:DNA integration"/>
    <property type="evidence" value="ECO:0007669"/>
    <property type="project" value="InterPro"/>
</dbReference>
<accession>A0A833ZVZ1</accession>
<reference evidence="2 3" key="1">
    <citation type="journal article" date="2020" name="Nature">
        <title>Six reference-quality genomes reveal evolution of bat adaptations.</title>
        <authorList>
            <person name="Jebb D."/>
            <person name="Huang Z."/>
            <person name="Pippel M."/>
            <person name="Hughes G.M."/>
            <person name="Lavrichenko K."/>
            <person name="Devanna P."/>
            <person name="Winkler S."/>
            <person name="Jermiin L.S."/>
            <person name="Skirmuntt E.C."/>
            <person name="Katzourakis A."/>
            <person name="Burkitt-Gray L."/>
            <person name="Ray D.A."/>
            <person name="Sullivan K.A.M."/>
            <person name="Roscito J.G."/>
            <person name="Kirilenko B.M."/>
            <person name="Davalos L.M."/>
            <person name="Corthals A.P."/>
            <person name="Power M.L."/>
            <person name="Jones G."/>
            <person name="Ransome R.D."/>
            <person name="Dechmann D.K.N."/>
            <person name="Locatelli A.G."/>
            <person name="Puechmaille S.J."/>
            <person name="Fedrigo O."/>
            <person name="Jarvis E.D."/>
            <person name="Hiller M."/>
            <person name="Vernes S.C."/>
            <person name="Myers E.W."/>
            <person name="Teeling E.C."/>
        </authorList>
    </citation>
    <scope>NUCLEOTIDE SEQUENCE [LARGE SCALE GENOMIC DNA]</scope>
    <source>
        <strain evidence="2">Bat1K_MPI-CBG_1</strain>
    </source>
</reference>
<feature type="domain" description="Integrase catalytic" evidence="1">
    <location>
        <begin position="50"/>
        <end position="129"/>
    </location>
</feature>
<evidence type="ECO:0000313" key="3">
    <source>
        <dbReference type="Proteomes" id="UP000664940"/>
    </source>
</evidence>